<dbReference type="InterPro" id="IPR000212">
    <property type="entry name" value="DNA_helicase_UvrD/REP"/>
</dbReference>
<dbReference type="PROSITE" id="PS51198">
    <property type="entry name" value="UVRD_HELICASE_ATP_BIND"/>
    <property type="match status" value="1"/>
</dbReference>
<dbReference type="InterPro" id="IPR027417">
    <property type="entry name" value="P-loop_NTPase"/>
</dbReference>
<evidence type="ECO:0000256" key="3">
    <source>
        <dbReference type="ARBA" id="ARBA00022806"/>
    </source>
</evidence>
<organism evidence="7 8">
    <name type="scientific">Mycolicibacterium arenosum</name>
    <dbReference type="NCBI Taxonomy" id="2952157"/>
    <lineage>
        <taxon>Bacteria</taxon>
        <taxon>Bacillati</taxon>
        <taxon>Actinomycetota</taxon>
        <taxon>Actinomycetes</taxon>
        <taxon>Mycobacteriales</taxon>
        <taxon>Mycobacteriaceae</taxon>
        <taxon>Mycolicibacterium</taxon>
    </lineage>
</organism>
<keyword evidence="1 5" id="KW-0547">Nucleotide-binding</keyword>
<evidence type="ECO:0000313" key="7">
    <source>
        <dbReference type="EMBL" id="MCP9274052.1"/>
    </source>
</evidence>
<dbReference type="Pfam" id="PF00580">
    <property type="entry name" value="UvrD-helicase"/>
    <property type="match status" value="1"/>
</dbReference>
<keyword evidence="4 5" id="KW-0067">ATP-binding</keyword>
<feature type="domain" description="UvrD-like helicase ATP-binding" evidence="6">
    <location>
        <begin position="18"/>
        <end position="345"/>
    </location>
</feature>
<gene>
    <name evidence="7" type="ORF">NM203_17835</name>
</gene>
<dbReference type="RefSeq" id="WP_255061398.1">
    <property type="nucleotide sequence ID" value="NZ_JANDBD010000007.1"/>
</dbReference>
<evidence type="ECO:0000256" key="4">
    <source>
        <dbReference type="ARBA" id="ARBA00022840"/>
    </source>
</evidence>
<feature type="binding site" evidence="5">
    <location>
        <begin position="39"/>
        <end position="46"/>
    </location>
    <ligand>
        <name>ATP</name>
        <dbReference type="ChEBI" id="CHEBI:30616"/>
    </ligand>
</feature>
<reference evidence="7 8" key="1">
    <citation type="submission" date="2022-06" db="EMBL/GenBank/DDBJ databases">
        <title>Mycolicibacterium sp. CAU 1645 isolated from seawater.</title>
        <authorList>
            <person name="Kim W."/>
        </authorList>
    </citation>
    <scope>NUCLEOTIDE SEQUENCE [LARGE SCALE GENOMIC DNA]</scope>
    <source>
        <strain evidence="7 8">CAU 1645</strain>
    </source>
</reference>
<dbReference type="GO" id="GO:0004386">
    <property type="term" value="F:helicase activity"/>
    <property type="evidence" value="ECO:0007669"/>
    <property type="project" value="UniProtKB-KW"/>
</dbReference>
<protein>
    <submittedName>
        <fullName evidence="7">ATP-dependent helicase</fullName>
    </submittedName>
</protein>
<dbReference type="EMBL" id="JANDBD010000007">
    <property type="protein sequence ID" value="MCP9274052.1"/>
    <property type="molecule type" value="Genomic_DNA"/>
</dbReference>
<comment type="caution">
    <text evidence="7">The sequence shown here is derived from an EMBL/GenBank/DDBJ whole genome shotgun (WGS) entry which is preliminary data.</text>
</comment>
<dbReference type="InterPro" id="IPR014016">
    <property type="entry name" value="UvrD-like_ATP-bd"/>
</dbReference>
<evidence type="ECO:0000256" key="5">
    <source>
        <dbReference type="PROSITE-ProRule" id="PRU00560"/>
    </source>
</evidence>
<evidence type="ECO:0000256" key="2">
    <source>
        <dbReference type="ARBA" id="ARBA00022801"/>
    </source>
</evidence>
<dbReference type="SUPFAM" id="SSF52540">
    <property type="entry name" value="P-loop containing nucleoside triphosphate hydrolases"/>
    <property type="match status" value="1"/>
</dbReference>
<proteinExistence type="predicted"/>
<evidence type="ECO:0000313" key="8">
    <source>
        <dbReference type="Proteomes" id="UP001651690"/>
    </source>
</evidence>
<dbReference type="Proteomes" id="UP001651690">
    <property type="component" value="Unassembled WGS sequence"/>
</dbReference>
<evidence type="ECO:0000259" key="6">
    <source>
        <dbReference type="PROSITE" id="PS51198"/>
    </source>
</evidence>
<evidence type="ECO:0000256" key="1">
    <source>
        <dbReference type="ARBA" id="ARBA00022741"/>
    </source>
</evidence>
<dbReference type="PANTHER" id="PTHR11070">
    <property type="entry name" value="UVRD / RECB / PCRA DNA HELICASE FAMILY MEMBER"/>
    <property type="match status" value="1"/>
</dbReference>
<keyword evidence="3 5" id="KW-0347">Helicase</keyword>
<dbReference type="Gene3D" id="3.40.50.300">
    <property type="entry name" value="P-loop containing nucleotide triphosphate hydrolases"/>
    <property type="match status" value="3"/>
</dbReference>
<name>A0ABT1M6I7_9MYCO</name>
<accession>A0ABT1M6I7</accession>
<keyword evidence="2 5" id="KW-0378">Hydrolase</keyword>
<sequence>MITRTEFFRCHQEALGFAPDKEKHGAIAASADATLYVVAGPGTGKTACLAARILKLMLVDDVPPDGIVATTFTTKAAAELRSRVLDWGFRMTGQLADDKRLSKAKRAAASSLDINQVVTGTIDSLCQDMLLRYRDPGNQPPVVVDEFVAKTLLLRNGLFEDGRYKSNRFDELLMRLGARATRFGWNVGTKADILSAAADRIIHDRVDTKKYSGVRSIDEKYKRDKLLSAVRSYATNLGERMMLDYPRVEQEALTRLEAGGLSTFLKRVRAVLVDEYQDTNLVQEQIYFQLAKACGGALTVVGDDDQSLYRFRGATVELFSRFGERTSGEGWIAKPIFLQTNYRSSERVVRFVDRYARMDAQYQTVRAKSKPPLKTPMSAGAGPPVLAMFRDTTEELAEDLAGVINEVFDGEGLSIPGFGRIRRDRNAGSVGDAALLCSSPRETRNGTPALPGLLRTSLSRDHRIKTFNPRGQALHDVDVVAILGGALLTCLDPDQRIETAVFLTNPTRSTFQCWRQATREAKTFQKNAGQIIKGWEARDRSRKWPERVSALELLYSLSAFLPDLRDDPEGQVYLEAFARQLSACEQVSNFGGRVLTSSDGNTDAKGLSMADHSVRDLLQHFLGPIAAGAVDVNEDLIEDFPRNRLPVLSIHQAKGLEFPLTIVDVGSSFKSNHQGHRFKRFPISPTSAQAMEDHFRPYTPLGAPQRSGVDRAFDDLYRQYFVAFSRARDVLLLVALNAARPDGAIANVAMGWCRDGTSTWAADPPYVEI</sequence>
<keyword evidence="8" id="KW-1185">Reference proteome</keyword>
<dbReference type="PANTHER" id="PTHR11070:SF2">
    <property type="entry name" value="ATP-DEPENDENT DNA HELICASE SRS2"/>
    <property type="match status" value="1"/>
</dbReference>